<keyword evidence="6" id="KW-1185">Reference proteome</keyword>
<dbReference type="PANTHER" id="PTHR24346">
    <property type="entry name" value="MAP/MICROTUBULE AFFINITY-REGULATING KINASE"/>
    <property type="match status" value="1"/>
</dbReference>
<evidence type="ECO:0000256" key="1">
    <source>
        <dbReference type="ARBA" id="ARBA00022741"/>
    </source>
</evidence>
<name>A0A9P6VGQ1_9HELO</name>
<feature type="region of interest" description="Disordered" evidence="3">
    <location>
        <begin position="323"/>
        <end position="360"/>
    </location>
</feature>
<evidence type="ECO:0000259" key="4">
    <source>
        <dbReference type="PROSITE" id="PS50011"/>
    </source>
</evidence>
<feature type="region of interest" description="Disordered" evidence="3">
    <location>
        <begin position="1"/>
        <end position="50"/>
    </location>
</feature>
<dbReference type="GO" id="GO:0005737">
    <property type="term" value="C:cytoplasm"/>
    <property type="evidence" value="ECO:0007669"/>
    <property type="project" value="TreeGrafter"/>
</dbReference>
<evidence type="ECO:0000313" key="6">
    <source>
        <dbReference type="Proteomes" id="UP000785200"/>
    </source>
</evidence>
<dbReference type="GO" id="GO:0004674">
    <property type="term" value="F:protein serine/threonine kinase activity"/>
    <property type="evidence" value="ECO:0007669"/>
    <property type="project" value="TreeGrafter"/>
</dbReference>
<feature type="region of interest" description="Disordered" evidence="3">
    <location>
        <begin position="55"/>
        <end position="74"/>
    </location>
</feature>
<reference evidence="5" key="1">
    <citation type="submission" date="2019-07" db="EMBL/GenBank/DDBJ databases">
        <title>Hyphodiscus hymeniophilus genome sequencing and assembly.</title>
        <authorList>
            <person name="Kramer G."/>
            <person name="Nodwell J."/>
        </authorList>
    </citation>
    <scope>NUCLEOTIDE SEQUENCE</scope>
    <source>
        <strain evidence="5">ATCC 34498</strain>
    </source>
</reference>
<dbReference type="InterPro" id="IPR008271">
    <property type="entry name" value="Ser/Thr_kinase_AS"/>
</dbReference>
<dbReference type="InterPro" id="IPR011009">
    <property type="entry name" value="Kinase-like_dom_sf"/>
</dbReference>
<evidence type="ECO:0000256" key="3">
    <source>
        <dbReference type="SAM" id="MobiDB-lite"/>
    </source>
</evidence>
<dbReference type="FunFam" id="1.10.510.10:FF:000640">
    <property type="entry name" value="Serine/threonine-protein kinase PRR1"/>
    <property type="match status" value="1"/>
</dbReference>
<dbReference type="Gene3D" id="1.10.510.10">
    <property type="entry name" value="Transferase(Phosphotransferase) domain 1"/>
    <property type="match status" value="1"/>
</dbReference>
<evidence type="ECO:0000313" key="5">
    <source>
        <dbReference type="EMBL" id="KAG0647615.1"/>
    </source>
</evidence>
<dbReference type="Pfam" id="PF00069">
    <property type="entry name" value="Pkinase"/>
    <property type="match status" value="1"/>
</dbReference>
<protein>
    <submittedName>
        <fullName evidence="5">Pheromone response regulator 1</fullName>
    </submittedName>
</protein>
<dbReference type="PROSITE" id="PS50011">
    <property type="entry name" value="PROTEIN_KINASE_DOM"/>
    <property type="match status" value="1"/>
</dbReference>
<organism evidence="5 6">
    <name type="scientific">Hyphodiscus hymeniophilus</name>
    <dbReference type="NCBI Taxonomy" id="353542"/>
    <lineage>
        <taxon>Eukaryota</taxon>
        <taxon>Fungi</taxon>
        <taxon>Dikarya</taxon>
        <taxon>Ascomycota</taxon>
        <taxon>Pezizomycotina</taxon>
        <taxon>Leotiomycetes</taxon>
        <taxon>Helotiales</taxon>
        <taxon>Hyphodiscaceae</taxon>
        <taxon>Hyphodiscus</taxon>
    </lineage>
</organism>
<dbReference type="Proteomes" id="UP000785200">
    <property type="component" value="Unassembled WGS sequence"/>
</dbReference>
<dbReference type="PANTHER" id="PTHR24346:SF30">
    <property type="entry name" value="MATERNAL EMBRYONIC LEUCINE ZIPPER KINASE"/>
    <property type="match status" value="1"/>
</dbReference>
<accession>A0A9P6VGQ1</accession>
<dbReference type="OrthoDB" id="410920at2759"/>
<sequence length="735" mass="80292">MSRPGPSTPKSRYLGDIDASQWKNAHSALNGDEDMRQKGDAPPPFQTPHTATIFKSNTIAPSPPQSSTPTNESSNLVLNTSHRIIKATDSLDGYSSPQSAGLRIQTDVSTPSYTVTPSINNNTARSSCEPTPIPAVTRTPSLPIAPLARTPSIKNVFASSIGSSSNAGSRPGSAISSPMLSAMADVTPLPSPLMSGDSPGPWKKFVNRPPSRDLMMPITADSALVTANGESIHSAIANQSKRRAYQGLVMSSTETGLNNAQASKEKDVAGHQRNRSISEYVPDAVQVSKSRQIIVSGSHAVMDNTPDSSLSGDVLMRREPHLAAQRGLAPTKGPPTPPSSRTGGEGSDSDSSLSTPKLLPEEMGVKGQLFVAVTRDGSKRTWRGLKKLGEGTFSRVILATSQLTEDEEKDSVYGQHMDGIETPVQDSHFDDKRKKLVAIKLCESGPKGGGDASRIEMSLKRELDIMKSIHHPSLVHLKAWNVEETRASLVLSYCPGGDLFEVASQHRHLLVPSLLRRMFAELTDAVKYLHDRHIVHRDIKLENVLVQLPQHELARPIDWQKYPYSIVTLTDLGLSRRVADDEKLTTRCGSDDYVAPEVLMGADYDGRQVDAWTLGVLLYALLENRLPFDPTADMPQAKKTRSAIGHRIARVDWKWVEFAGEEGDHEADVEKFRAAGLEGAMIVTENLLKRSRSRWPLEKVMEQQWVKGGIDVEGGIQFREEDVPDEMRARIDTSP</sequence>
<dbReference type="SUPFAM" id="SSF56112">
    <property type="entry name" value="Protein kinase-like (PK-like)"/>
    <property type="match status" value="1"/>
</dbReference>
<dbReference type="InterPro" id="IPR000719">
    <property type="entry name" value="Prot_kinase_dom"/>
</dbReference>
<dbReference type="PROSITE" id="PS00108">
    <property type="entry name" value="PROTEIN_KINASE_ST"/>
    <property type="match status" value="1"/>
</dbReference>
<dbReference type="GO" id="GO:0035556">
    <property type="term" value="P:intracellular signal transduction"/>
    <property type="evidence" value="ECO:0007669"/>
    <property type="project" value="TreeGrafter"/>
</dbReference>
<feature type="domain" description="Protein kinase" evidence="4">
    <location>
        <begin position="382"/>
        <end position="706"/>
    </location>
</feature>
<dbReference type="AlphaFoldDB" id="A0A9P6VGQ1"/>
<evidence type="ECO:0000256" key="2">
    <source>
        <dbReference type="ARBA" id="ARBA00022840"/>
    </source>
</evidence>
<keyword evidence="1" id="KW-0547">Nucleotide-binding</keyword>
<dbReference type="SMART" id="SM00220">
    <property type="entry name" value="S_TKc"/>
    <property type="match status" value="1"/>
</dbReference>
<dbReference type="GO" id="GO:0005524">
    <property type="term" value="F:ATP binding"/>
    <property type="evidence" value="ECO:0007669"/>
    <property type="project" value="UniProtKB-KW"/>
</dbReference>
<keyword evidence="2" id="KW-0067">ATP-binding</keyword>
<comment type="caution">
    <text evidence="5">The sequence shown here is derived from an EMBL/GenBank/DDBJ whole genome shotgun (WGS) entry which is preliminary data.</text>
</comment>
<feature type="region of interest" description="Disordered" evidence="3">
    <location>
        <begin position="256"/>
        <end position="279"/>
    </location>
</feature>
<proteinExistence type="predicted"/>
<gene>
    <name evidence="5" type="ORF">D0Z07_6653</name>
</gene>
<dbReference type="EMBL" id="VNKQ01000012">
    <property type="protein sequence ID" value="KAG0647615.1"/>
    <property type="molecule type" value="Genomic_DNA"/>
</dbReference>